<comment type="function">
    <text evidence="1 11">Transaldolase is important for the balance of metabolites in the pentose-phosphate pathway.</text>
</comment>
<evidence type="ECO:0000256" key="6">
    <source>
        <dbReference type="ARBA" id="ARBA00022490"/>
    </source>
</evidence>
<dbReference type="Gene3D" id="3.20.20.70">
    <property type="entry name" value="Aldolase class I"/>
    <property type="match status" value="1"/>
</dbReference>
<keyword evidence="8 11" id="KW-0570">Pentose shunt</keyword>
<dbReference type="OrthoDB" id="9809101at2"/>
<dbReference type="GO" id="GO:0005737">
    <property type="term" value="C:cytoplasm"/>
    <property type="evidence" value="ECO:0007669"/>
    <property type="project" value="UniProtKB-SubCell"/>
</dbReference>
<keyword evidence="7 11" id="KW-0808">Transferase</keyword>
<keyword evidence="6 11" id="KW-0963">Cytoplasm</keyword>
<evidence type="ECO:0000256" key="10">
    <source>
        <dbReference type="ARBA" id="ARBA00048810"/>
    </source>
</evidence>
<dbReference type="EMBL" id="FWWZ01000001">
    <property type="protein sequence ID" value="SMC09055.1"/>
    <property type="molecule type" value="Genomic_DNA"/>
</dbReference>
<evidence type="ECO:0000256" key="8">
    <source>
        <dbReference type="ARBA" id="ARBA00023126"/>
    </source>
</evidence>
<dbReference type="HAMAP" id="MF_00493">
    <property type="entry name" value="Transaldolase_2"/>
    <property type="match status" value="1"/>
</dbReference>
<sequence>MYLPEIEFSLWADFIERSFLEQEFPKLLHEGIVNGATSNPAIFKDAILKSPAYKEQLSELTGLSPKEKYEALAIADIQKAADILKPLYEKGDDGFVSIEVDPRLANDAKGTVEEALRLLQRIDRKNVMIKVPVTPAGCAAIEELVGKGVNVNATLIFSPNQADECLDAIETGFKKNQSSHTVLSIFVSRFDRKLDPLMQAKGLPIGKVGIMNAAKIYNMIKKRNLPNTKALFASTGVKGGEYPPHYYISELVAPKAVNTAPIHTIEAFVRDGDKSAKLPLPQDEIDKFFALLKANEIDMKKVYHELLQEGLQAFVDAFEEILKELQC</sequence>
<evidence type="ECO:0000313" key="13">
    <source>
        <dbReference type="Proteomes" id="UP000192602"/>
    </source>
</evidence>
<dbReference type="Pfam" id="PF00923">
    <property type="entry name" value="TAL_FSA"/>
    <property type="match status" value="1"/>
</dbReference>
<dbReference type="GO" id="GO:0006098">
    <property type="term" value="P:pentose-phosphate shunt"/>
    <property type="evidence" value="ECO:0007669"/>
    <property type="project" value="UniProtKB-UniRule"/>
</dbReference>
<reference evidence="13" key="1">
    <citation type="submission" date="2017-04" db="EMBL/GenBank/DDBJ databases">
        <authorList>
            <person name="Varghese N."/>
            <person name="Submissions S."/>
        </authorList>
    </citation>
    <scope>NUCLEOTIDE SEQUENCE [LARGE SCALE GENOMIC DNA]</scope>
    <source>
        <strain evidence="13">DSM 16512</strain>
    </source>
</reference>
<name>A0A1W1WS71_9BACT</name>
<gene>
    <name evidence="11" type="primary">tal</name>
    <name evidence="12" type="ORF">SAMN05660197_0851</name>
</gene>
<dbReference type="InterPro" id="IPR001585">
    <property type="entry name" value="TAL/FSA"/>
</dbReference>
<dbReference type="SUPFAM" id="SSF51569">
    <property type="entry name" value="Aldolase"/>
    <property type="match status" value="1"/>
</dbReference>
<dbReference type="PANTHER" id="PTHR10683:SF31">
    <property type="entry name" value="TRANSALDOLASE"/>
    <property type="match status" value="1"/>
</dbReference>
<evidence type="ECO:0000256" key="4">
    <source>
        <dbReference type="ARBA" id="ARBA00008426"/>
    </source>
</evidence>
<comment type="similarity">
    <text evidence="4 11">Belongs to the transaldolase family. Type 2 subfamily.</text>
</comment>
<comment type="subcellular location">
    <subcellularLocation>
        <location evidence="2 11">Cytoplasm</location>
    </subcellularLocation>
</comment>
<dbReference type="PROSITE" id="PS01054">
    <property type="entry name" value="TRANSALDOLASE_1"/>
    <property type="match status" value="1"/>
</dbReference>
<dbReference type="GO" id="GO:0005975">
    <property type="term" value="P:carbohydrate metabolic process"/>
    <property type="evidence" value="ECO:0007669"/>
    <property type="project" value="InterPro"/>
</dbReference>
<dbReference type="GO" id="GO:0004801">
    <property type="term" value="F:transaldolase activity"/>
    <property type="evidence" value="ECO:0007669"/>
    <property type="project" value="UniProtKB-UniRule"/>
</dbReference>
<dbReference type="RefSeq" id="WP_084275308.1">
    <property type="nucleotide sequence ID" value="NZ_AP026671.1"/>
</dbReference>
<evidence type="ECO:0000256" key="3">
    <source>
        <dbReference type="ARBA" id="ARBA00004857"/>
    </source>
</evidence>
<evidence type="ECO:0000256" key="9">
    <source>
        <dbReference type="ARBA" id="ARBA00023270"/>
    </source>
</evidence>
<evidence type="ECO:0000256" key="7">
    <source>
        <dbReference type="ARBA" id="ARBA00022679"/>
    </source>
</evidence>
<dbReference type="Proteomes" id="UP000192602">
    <property type="component" value="Unassembled WGS sequence"/>
</dbReference>
<protein>
    <recommendedName>
        <fullName evidence="5 11">Transaldolase</fullName>
        <ecNumber evidence="5 11">2.2.1.2</ecNumber>
    </recommendedName>
</protein>
<dbReference type="InterPro" id="IPR018225">
    <property type="entry name" value="Transaldolase_AS"/>
</dbReference>
<comment type="pathway">
    <text evidence="3 11">Carbohydrate degradation; pentose phosphate pathway; D-glyceraldehyde 3-phosphate and beta-D-fructose 6-phosphate from D-ribose 5-phosphate and D-xylulose 5-phosphate (non-oxidative stage): step 2/3.</text>
</comment>
<proteinExistence type="inferred from homology"/>
<dbReference type="AlphaFoldDB" id="A0A1W1WS71"/>
<dbReference type="InterPro" id="IPR013785">
    <property type="entry name" value="Aldolase_TIM"/>
</dbReference>
<keyword evidence="9 11" id="KW-0704">Schiff base</keyword>
<comment type="catalytic activity">
    <reaction evidence="10 11">
        <text>D-sedoheptulose 7-phosphate + D-glyceraldehyde 3-phosphate = D-erythrose 4-phosphate + beta-D-fructose 6-phosphate</text>
        <dbReference type="Rhea" id="RHEA:17053"/>
        <dbReference type="ChEBI" id="CHEBI:16897"/>
        <dbReference type="ChEBI" id="CHEBI:57483"/>
        <dbReference type="ChEBI" id="CHEBI:57634"/>
        <dbReference type="ChEBI" id="CHEBI:59776"/>
        <dbReference type="EC" id="2.2.1.2"/>
    </reaction>
</comment>
<dbReference type="UniPathway" id="UPA00115">
    <property type="reaction ID" value="UER00414"/>
</dbReference>
<feature type="active site" description="Schiff-base intermediate with substrate" evidence="11">
    <location>
        <position position="130"/>
    </location>
</feature>
<evidence type="ECO:0000256" key="11">
    <source>
        <dbReference type="HAMAP-Rule" id="MF_00493"/>
    </source>
</evidence>
<evidence type="ECO:0000256" key="5">
    <source>
        <dbReference type="ARBA" id="ARBA00013151"/>
    </source>
</evidence>
<dbReference type="NCBIfam" id="NF003026">
    <property type="entry name" value="PRK03903.1"/>
    <property type="match status" value="1"/>
</dbReference>
<evidence type="ECO:0000313" key="12">
    <source>
        <dbReference type="EMBL" id="SMC09055.1"/>
    </source>
</evidence>
<keyword evidence="13" id="KW-1185">Reference proteome</keyword>
<dbReference type="InterPro" id="IPR004732">
    <property type="entry name" value="Transaldolase_2"/>
</dbReference>
<evidence type="ECO:0000256" key="1">
    <source>
        <dbReference type="ARBA" id="ARBA00003518"/>
    </source>
</evidence>
<evidence type="ECO:0000256" key="2">
    <source>
        <dbReference type="ARBA" id="ARBA00004496"/>
    </source>
</evidence>
<accession>A0A1W1WS71</accession>
<dbReference type="PANTHER" id="PTHR10683">
    <property type="entry name" value="TRANSALDOLASE"/>
    <property type="match status" value="1"/>
</dbReference>
<dbReference type="PIRSF" id="PIRSF036915">
    <property type="entry name" value="Trnald_Bac_Plnt"/>
    <property type="match status" value="1"/>
</dbReference>
<dbReference type="EC" id="2.2.1.2" evidence="5 11"/>
<dbReference type="STRING" id="1069081.SAMN05660197_0851"/>
<organism evidence="12 13">
    <name type="scientific">Nitratiruptor tergarcus DSM 16512</name>
    <dbReference type="NCBI Taxonomy" id="1069081"/>
    <lineage>
        <taxon>Bacteria</taxon>
        <taxon>Pseudomonadati</taxon>
        <taxon>Campylobacterota</taxon>
        <taxon>Epsilonproteobacteria</taxon>
        <taxon>Nautiliales</taxon>
        <taxon>Nitratiruptoraceae</taxon>
        <taxon>Nitratiruptor</taxon>
    </lineage>
</organism>
<dbReference type="NCBIfam" id="TIGR00876">
    <property type="entry name" value="tal_mycobact"/>
    <property type="match status" value="1"/>
</dbReference>